<dbReference type="NCBIfam" id="TIGR00691">
    <property type="entry name" value="spoT_relA"/>
    <property type="match status" value="1"/>
</dbReference>
<feature type="domain" description="TGS" evidence="7">
    <location>
        <begin position="398"/>
        <end position="459"/>
    </location>
</feature>
<dbReference type="CDD" id="cd01668">
    <property type="entry name" value="TGS_RSH"/>
    <property type="match status" value="1"/>
</dbReference>
<evidence type="ECO:0000256" key="3">
    <source>
        <dbReference type="ARBA" id="ARBA00048244"/>
    </source>
</evidence>
<dbReference type="InterPro" id="IPR006674">
    <property type="entry name" value="HD_domain"/>
</dbReference>
<dbReference type="Gene3D" id="3.30.70.260">
    <property type="match status" value="1"/>
</dbReference>
<dbReference type="InterPro" id="IPR045865">
    <property type="entry name" value="ACT-like_dom_sf"/>
</dbReference>
<feature type="domain" description="ACT" evidence="5">
    <location>
        <begin position="665"/>
        <end position="739"/>
    </location>
</feature>
<dbReference type="InterPro" id="IPR045600">
    <property type="entry name" value="RelA/SpoT_AH_RIS"/>
</dbReference>
<dbReference type="Gene3D" id="1.10.3210.10">
    <property type="entry name" value="Hypothetical protein af1432"/>
    <property type="match status" value="1"/>
</dbReference>
<evidence type="ECO:0000256" key="1">
    <source>
        <dbReference type="ARBA" id="ARBA00004976"/>
    </source>
</evidence>
<dbReference type="PROSITE" id="PS51671">
    <property type="entry name" value="ACT"/>
    <property type="match status" value="1"/>
</dbReference>
<name>A0A1G6MMU6_9FIRM</name>
<dbReference type="PANTHER" id="PTHR21262:SF31">
    <property type="entry name" value="GTP PYROPHOSPHOKINASE"/>
    <property type="match status" value="1"/>
</dbReference>
<dbReference type="FunFam" id="3.10.20.30:FF:000002">
    <property type="entry name" value="GTP pyrophosphokinase (RelA/SpoT)"/>
    <property type="match status" value="1"/>
</dbReference>
<dbReference type="InterPro" id="IPR033655">
    <property type="entry name" value="TGS_RelA/SpoT"/>
</dbReference>
<evidence type="ECO:0000313" key="9">
    <source>
        <dbReference type="Proteomes" id="UP000198943"/>
    </source>
</evidence>
<comment type="similarity">
    <text evidence="4">Belongs to the relA/spoT family.</text>
</comment>
<comment type="catalytic activity">
    <reaction evidence="3">
        <text>GTP + ATP = guanosine 3'-diphosphate 5'-triphosphate + AMP</text>
        <dbReference type="Rhea" id="RHEA:22088"/>
        <dbReference type="ChEBI" id="CHEBI:30616"/>
        <dbReference type="ChEBI" id="CHEBI:37565"/>
        <dbReference type="ChEBI" id="CHEBI:142410"/>
        <dbReference type="ChEBI" id="CHEBI:456215"/>
        <dbReference type="EC" id="2.7.6.5"/>
    </reaction>
</comment>
<comment type="pathway">
    <text evidence="1">Purine metabolism; ppGpp biosynthesis; ppGpp from GTP: step 1/2.</text>
</comment>
<dbReference type="UniPathway" id="UPA00908">
    <property type="reaction ID" value="UER00884"/>
</dbReference>
<dbReference type="InterPro" id="IPR002912">
    <property type="entry name" value="ACT_dom"/>
</dbReference>
<dbReference type="OrthoDB" id="9805041at2"/>
<dbReference type="FunFam" id="1.10.3210.10:FF:000001">
    <property type="entry name" value="GTP pyrophosphokinase RelA"/>
    <property type="match status" value="1"/>
</dbReference>
<dbReference type="InterPro" id="IPR012675">
    <property type="entry name" value="Beta-grasp_dom_sf"/>
</dbReference>
<evidence type="ECO:0000256" key="4">
    <source>
        <dbReference type="RuleBase" id="RU003847"/>
    </source>
</evidence>
<organism evidence="8 9">
    <name type="scientific">Succiniclasticum ruminis</name>
    <dbReference type="NCBI Taxonomy" id="40841"/>
    <lineage>
        <taxon>Bacteria</taxon>
        <taxon>Bacillati</taxon>
        <taxon>Bacillota</taxon>
        <taxon>Negativicutes</taxon>
        <taxon>Acidaminococcales</taxon>
        <taxon>Acidaminococcaceae</taxon>
        <taxon>Succiniclasticum</taxon>
    </lineage>
</organism>
<dbReference type="InterPro" id="IPR004095">
    <property type="entry name" value="TGS"/>
</dbReference>
<evidence type="ECO:0000259" key="7">
    <source>
        <dbReference type="PROSITE" id="PS51880"/>
    </source>
</evidence>
<dbReference type="InterPro" id="IPR043519">
    <property type="entry name" value="NT_sf"/>
</dbReference>
<dbReference type="Pfam" id="PF19296">
    <property type="entry name" value="RelA_AH_RIS"/>
    <property type="match status" value="1"/>
</dbReference>
<dbReference type="Pfam" id="PF13291">
    <property type="entry name" value="ACT_4"/>
    <property type="match status" value="1"/>
</dbReference>
<reference evidence="9" key="1">
    <citation type="submission" date="2016-10" db="EMBL/GenBank/DDBJ databases">
        <authorList>
            <person name="Varghese N."/>
            <person name="Submissions S."/>
        </authorList>
    </citation>
    <scope>NUCLEOTIDE SEQUENCE [LARGE SCALE GENOMIC DNA]</scope>
    <source>
        <strain evidence="9">DSM 11005</strain>
    </source>
</reference>
<proteinExistence type="inferred from homology"/>
<gene>
    <name evidence="8" type="ORF">SAMN04487864_11021</name>
</gene>
<dbReference type="CDD" id="cd04876">
    <property type="entry name" value="ACT_RelA-SpoT"/>
    <property type="match status" value="1"/>
</dbReference>
<dbReference type="InterPro" id="IPR004811">
    <property type="entry name" value="RelA/Spo_fam"/>
</dbReference>
<sequence>MSDKENQNVTIEEFFEFLKTYLDEKQIAFVKKAYDFAAKMHADQKRRSGEPYIIHPIQVANILAQMKMDEETLAAAFLHDVVEDTDTTLQQLKEMFGAKVAMLVDGVTKLGKIEYISKEERQIENYRKMFLAMAQDIRVVIIKLADRLHNMRTMKYMPVHKQQSISKETLEIYAPLANRLGIYTIKWELEDMAFRYRDPELYYNLVEQVKTKRKEREAMINDAMETLRQELDRVNIRCEIQGRPKNFYSIYKKMMRDHKELNEIYDLLAIRVLVDTVKDCYGTLGIVHGLWRPIPGRFKDYVAVPKSNMYQSLHTTVAFTNGQPLEIQIRTFEMHRISEFGIAAHWRYKESGGSNPATGSDKSYAEKLSWLRQLLEWHNDMSDSKDFVNTVKMDVFADEVFVFTPRGDVIDLPVGSVPIDFAYRIHTDVGNRCIGAKVNGRIVPLDYKLSNGDIVEVITSKQASGPSRDWINIAGSSDTRNKIKSWFKKERKEENIERGRDMLEKECKRLGYNHKEFASQDKLKSVAEKLRLPDVDGLLASLGYGGTTLTAIMSRLVDIYKQEQQKQLQSKKDLSQLLAELKPRTSKAKSSHGILVKGEDGIMVKLARCCNPVPGDPVIGYITRGSGISVHRTDCPNVMSNNPEEQSRLIDVTWDVATDDVYKANIVIIAADKPGIMVDIMMAISENKININNISSHSDKNKMATIHLGLDITNIGQLETIMSRIKRIQGIYSVERLTTGSVVAEGGKGKKR</sequence>
<dbReference type="PROSITE" id="PS51880">
    <property type="entry name" value="TGS"/>
    <property type="match status" value="1"/>
</dbReference>
<dbReference type="SUPFAM" id="SSF109604">
    <property type="entry name" value="HD-domain/PDEase-like"/>
    <property type="match status" value="1"/>
</dbReference>
<dbReference type="InterPro" id="IPR007685">
    <property type="entry name" value="RelA_SpoT"/>
</dbReference>
<feature type="domain" description="HD" evidence="6">
    <location>
        <begin position="52"/>
        <end position="151"/>
    </location>
</feature>
<dbReference type="FunFam" id="3.30.460.10:FF:000001">
    <property type="entry name" value="GTP pyrophosphokinase RelA"/>
    <property type="match status" value="1"/>
</dbReference>
<dbReference type="PANTHER" id="PTHR21262">
    <property type="entry name" value="GUANOSINE-3',5'-BIS DIPHOSPHATE 3'-PYROPHOSPHOHYDROLASE"/>
    <property type="match status" value="1"/>
</dbReference>
<dbReference type="RefSeq" id="WP_093730616.1">
    <property type="nucleotide sequence ID" value="NZ_FMYW01000010.1"/>
</dbReference>
<dbReference type="GO" id="GO:0016301">
    <property type="term" value="F:kinase activity"/>
    <property type="evidence" value="ECO:0007669"/>
    <property type="project" value="UniProtKB-KW"/>
</dbReference>
<dbReference type="GO" id="GO:0005886">
    <property type="term" value="C:plasma membrane"/>
    <property type="evidence" value="ECO:0007669"/>
    <property type="project" value="TreeGrafter"/>
</dbReference>
<dbReference type="Pfam" id="PF02824">
    <property type="entry name" value="TGS"/>
    <property type="match status" value="1"/>
</dbReference>
<protein>
    <recommendedName>
        <fullName evidence="2">GTP diphosphokinase</fullName>
        <ecNumber evidence="2">2.7.6.5</ecNumber>
    </recommendedName>
</protein>
<evidence type="ECO:0000313" key="8">
    <source>
        <dbReference type="EMBL" id="SDC56295.1"/>
    </source>
</evidence>
<dbReference type="GO" id="GO:0008728">
    <property type="term" value="F:GTP diphosphokinase activity"/>
    <property type="evidence" value="ECO:0007669"/>
    <property type="project" value="UniProtKB-EC"/>
</dbReference>
<dbReference type="CDD" id="cd05399">
    <property type="entry name" value="NT_Rel-Spo_like"/>
    <property type="match status" value="1"/>
</dbReference>
<dbReference type="EMBL" id="FMYW01000010">
    <property type="protein sequence ID" value="SDC56295.1"/>
    <property type="molecule type" value="Genomic_DNA"/>
</dbReference>
<dbReference type="PROSITE" id="PS51831">
    <property type="entry name" value="HD"/>
    <property type="match status" value="1"/>
</dbReference>
<dbReference type="SUPFAM" id="SSF81301">
    <property type="entry name" value="Nucleotidyltransferase"/>
    <property type="match status" value="1"/>
</dbReference>
<keyword evidence="8" id="KW-0418">Kinase</keyword>
<dbReference type="Proteomes" id="UP000198943">
    <property type="component" value="Unassembled WGS sequence"/>
</dbReference>
<dbReference type="SUPFAM" id="SSF81271">
    <property type="entry name" value="TGS-like"/>
    <property type="match status" value="1"/>
</dbReference>
<accession>A0A1G6MMU6</accession>
<dbReference type="Gene3D" id="3.30.460.10">
    <property type="entry name" value="Beta Polymerase, domain 2"/>
    <property type="match status" value="1"/>
</dbReference>
<dbReference type="CDD" id="cd00077">
    <property type="entry name" value="HDc"/>
    <property type="match status" value="1"/>
</dbReference>
<dbReference type="SUPFAM" id="SSF55021">
    <property type="entry name" value="ACT-like"/>
    <property type="match status" value="1"/>
</dbReference>
<dbReference type="SMART" id="SM00471">
    <property type="entry name" value="HDc"/>
    <property type="match status" value="1"/>
</dbReference>
<dbReference type="Pfam" id="PF13328">
    <property type="entry name" value="HD_4"/>
    <property type="match status" value="1"/>
</dbReference>
<evidence type="ECO:0000259" key="5">
    <source>
        <dbReference type="PROSITE" id="PS51671"/>
    </source>
</evidence>
<comment type="function">
    <text evidence="4">In eubacteria ppGpp (guanosine 3'-diphosphate 5'-diphosphate) is a mediator of the stringent response that coordinates a variety of cellular activities in response to changes in nutritional abundance.</text>
</comment>
<dbReference type="Pfam" id="PF04607">
    <property type="entry name" value="RelA_SpoT"/>
    <property type="match status" value="1"/>
</dbReference>
<dbReference type="SMART" id="SM00954">
    <property type="entry name" value="RelA_SpoT"/>
    <property type="match status" value="1"/>
</dbReference>
<dbReference type="InterPro" id="IPR003607">
    <property type="entry name" value="HD/PDEase_dom"/>
</dbReference>
<evidence type="ECO:0000259" key="6">
    <source>
        <dbReference type="PROSITE" id="PS51831"/>
    </source>
</evidence>
<keyword evidence="8" id="KW-0808">Transferase</keyword>
<dbReference type="EC" id="2.7.6.5" evidence="2"/>
<dbReference type="AlphaFoldDB" id="A0A1G6MMU6"/>
<keyword evidence="9" id="KW-1185">Reference proteome</keyword>
<dbReference type="GO" id="GO:0015970">
    <property type="term" value="P:guanosine tetraphosphate biosynthetic process"/>
    <property type="evidence" value="ECO:0007669"/>
    <property type="project" value="UniProtKB-UniPathway"/>
</dbReference>
<dbReference type="Gene3D" id="3.10.20.30">
    <property type="match status" value="1"/>
</dbReference>
<dbReference type="InterPro" id="IPR012676">
    <property type="entry name" value="TGS-like"/>
</dbReference>
<evidence type="ECO:0000256" key="2">
    <source>
        <dbReference type="ARBA" id="ARBA00013251"/>
    </source>
</evidence>